<keyword evidence="5 7" id="KW-1133">Transmembrane helix</keyword>
<keyword evidence="4 10" id="KW-0067">ATP-binding</keyword>
<organism evidence="10">
    <name type="scientific">Lactobacillus paragasseri</name>
    <dbReference type="NCBI Taxonomy" id="2107999"/>
    <lineage>
        <taxon>Bacteria</taxon>
        <taxon>Bacillati</taxon>
        <taxon>Bacillota</taxon>
        <taxon>Bacilli</taxon>
        <taxon>Lactobacillales</taxon>
        <taxon>Lactobacillaceae</taxon>
        <taxon>Lactobacillus</taxon>
    </lineage>
</organism>
<evidence type="ECO:0000256" key="5">
    <source>
        <dbReference type="ARBA" id="ARBA00022989"/>
    </source>
</evidence>
<evidence type="ECO:0000256" key="4">
    <source>
        <dbReference type="ARBA" id="ARBA00022840"/>
    </source>
</evidence>
<comment type="caution">
    <text evidence="10">The sequence shown here is derived from an EMBL/GenBank/DDBJ whole genome shotgun (WGS) entry which is preliminary data.</text>
</comment>
<proteinExistence type="predicted"/>
<keyword evidence="3" id="KW-0547">Nucleotide-binding</keyword>
<dbReference type="InterPro" id="IPR025662">
    <property type="entry name" value="Sigma_54_int_dom_ATP-bd_1"/>
</dbReference>
<feature type="transmembrane region" description="Helical" evidence="7">
    <location>
        <begin position="146"/>
        <end position="162"/>
    </location>
</feature>
<dbReference type="InterPro" id="IPR003593">
    <property type="entry name" value="AAA+_ATPase"/>
</dbReference>
<evidence type="ECO:0000256" key="2">
    <source>
        <dbReference type="ARBA" id="ARBA00022692"/>
    </source>
</evidence>
<reference evidence="10" key="1">
    <citation type="submission" date="2020-01" db="EMBL/GenBank/DDBJ databases">
        <title>Vaginal microbiome of pregnant Indian women: Insights into the genome of dominants Lactobacillus species.</title>
        <authorList>
            <person name="Das B."/>
            <person name="Mehta O."/>
            <person name="Ghosh T.S."/>
            <person name="Kothidar A."/>
            <person name="Gowtham M.R."/>
            <person name="Mitra R."/>
            <person name="Kshetrapal P."/>
            <person name="Wadhwa N."/>
            <person name="Thiruvengadam R."/>
            <person name="Nair G.B."/>
            <person name="Bhatnagar S."/>
            <person name="Das B."/>
        </authorList>
    </citation>
    <scope>NUCLEOTIDE SEQUENCE</scope>
    <source>
        <strain evidence="10">Indica</strain>
    </source>
</reference>
<protein>
    <submittedName>
        <fullName evidence="10">ABC transporter ATP-binding protein</fullName>
    </submittedName>
</protein>
<feature type="domain" description="ABC transmembrane type-1" evidence="9">
    <location>
        <begin position="14"/>
        <end position="291"/>
    </location>
</feature>
<dbReference type="AlphaFoldDB" id="A0A6B2FS72"/>
<dbReference type="PROSITE" id="PS50929">
    <property type="entry name" value="ABC_TM1F"/>
    <property type="match status" value="1"/>
</dbReference>
<dbReference type="Pfam" id="PF00005">
    <property type="entry name" value="ABC_tran"/>
    <property type="match status" value="1"/>
</dbReference>
<dbReference type="RefSeq" id="WP_162013784.1">
    <property type="nucleotide sequence ID" value="NZ_CAZZQF010000001.1"/>
</dbReference>
<dbReference type="InterPro" id="IPR027417">
    <property type="entry name" value="P-loop_NTPase"/>
</dbReference>
<keyword evidence="6 7" id="KW-0472">Membrane</keyword>
<feature type="transmembrane region" description="Helical" evidence="7">
    <location>
        <begin position="49"/>
        <end position="74"/>
    </location>
</feature>
<evidence type="ECO:0000256" key="1">
    <source>
        <dbReference type="ARBA" id="ARBA00004651"/>
    </source>
</evidence>
<dbReference type="InterPro" id="IPR039421">
    <property type="entry name" value="Type_1_exporter"/>
</dbReference>
<name>A0A6B2FS72_9LACO</name>
<evidence type="ECO:0000259" key="9">
    <source>
        <dbReference type="PROSITE" id="PS50929"/>
    </source>
</evidence>
<dbReference type="InterPro" id="IPR011527">
    <property type="entry name" value="ABC1_TM_dom"/>
</dbReference>
<dbReference type="GO" id="GO:0005524">
    <property type="term" value="F:ATP binding"/>
    <property type="evidence" value="ECO:0007669"/>
    <property type="project" value="UniProtKB-KW"/>
</dbReference>
<dbReference type="PROSITE" id="PS50893">
    <property type="entry name" value="ABC_TRANSPORTER_2"/>
    <property type="match status" value="1"/>
</dbReference>
<dbReference type="Gene3D" id="1.20.1560.10">
    <property type="entry name" value="ABC transporter type 1, transmembrane domain"/>
    <property type="match status" value="1"/>
</dbReference>
<feature type="transmembrane region" description="Helical" evidence="7">
    <location>
        <begin position="12"/>
        <end position="34"/>
    </location>
</feature>
<feature type="domain" description="ABC transporter" evidence="8">
    <location>
        <begin position="322"/>
        <end position="527"/>
    </location>
</feature>
<gene>
    <name evidence="10" type="ORF">GWG61_00970</name>
</gene>
<dbReference type="SMART" id="SM00382">
    <property type="entry name" value="AAA"/>
    <property type="match status" value="1"/>
</dbReference>
<dbReference type="PROSITE" id="PS00675">
    <property type="entry name" value="SIGMA54_INTERACT_1"/>
    <property type="match status" value="1"/>
</dbReference>
<dbReference type="GO" id="GO:0015421">
    <property type="term" value="F:ABC-type oligopeptide transporter activity"/>
    <property type="evidence" value="ECO:0007669"/>
    <property type="project" value="TreeGrafter"/>
</dbReference>
<comment type="subcellular location">
    <subcellularLocation>
        <location evidence="1">Cell membrane</location>
        <topology evidence="1">Multi-pass membrane protein</topology>
    </subcellularLocation>
</comment>
<evidence type="ECO:0000259" key="8">
    <source>
        <dbReference type="PROSITE" id="PS50893"/>
    </source>
</evidence>
<dbReference type="PROSITE" id="PS51257">
    <property type="entry name" value="PROKAR_LIPOPROTEIN"/>
    <property type="match status" value="1"/>
</dbReference>
<evidence type="ECO:0000256" key="7">
    <source>
        <dbReference type="SAM" id="Phobius"/>
    </source>
</evidence>
<dbReference type="SUPFAM" id="SSF52540">
    <property type="entry name" value="P-loop containing nucleoside triphosphate hydrolases"/>
    <property type="match status" value="1"/>
</dbReference>
<sequence>MIKSFFKSNYKYTFIFIVSTVIGGALVACGSYGLTPATDSLKSLDTKKFILWIVVITIASAGGRVLQFSAGYLFTKQEQEYFHNLRKKLTNHYYESKPVDKLSNMQNRLTNDLKIISDQALDPVSNVVLCVVDLVFSAYVVLTFNFWLLCLILVLAVIMLYLPDLLSKQLEKATNEVSSNYSKYIDTIEKWLAGLAVLQRYRSKTKLSAALARSSSGLEKATVIRDKKSVELRNLTYTANMVAQGAVLLATGLLVLNHQLTIGTVMSIANFSSLIFSQLVNVTSQIGSIKSTRSLADSVMKEIKELPNSEKKEDSLTNFDTLSTHGLVLQYPNGEKIQYPDIQIKAGEKVLLSGDSGTGKSTLFKMILNEIKPTQGKIVFKDKLGKILNPDYSQIGYIPQDPVVFPGTIEDNITMFNSKLNKKAANWAQKVQLATDFEKFPDGIKTVVDLDKNNLSGGQRQKIILARTEVYNSKIILIDEGTSAIDSVATEQILKNILKEPATVIFIAHNLTDEMVQLFDRRINLSK</sequence>
<dbReference type="GO" id="GO:0005886">
    <property type="term" value="C:plasma membrane"/>
    <property type="evidence" value="ECO:0007669"/>
    <property type="project" value="UniProtKB-SubCell"/>
</dbReference>
<dbReference type="PANTHER" id="PTHR43394">
    <property type="entry name" value="ATP-DEPENDENT PERMEASE MDL1, MITOCHONDRIAL"/>
    <property type="match status" value="1"/>
</dbReference>
<accession>A0A6B2FS72</accession>
<dbReference type="Gene3D" id="3.40.50.300">
    <property type="entry name" value="P-loop containing nucleotide triphosphate hydrolases"/>
    <property type="match status" value="1"/>
</dbReference>
<evidence type="ECO:0000313" key="10">
    <source>
        <dbReference type="EMBL" id="NDJ73099.1"/>
    </source>
</evidence>
<dbReference type="SUPFAM" id="SSF90123">
    <property type="entry name" value="ABC transporter transmembrane region"/>
    <property type="match status" value="1"/>
</dbReference>
<dbReference type="Pfam" id="PF00664">
    <property type="entry name" value="ABC_membrane"/>
    <property type="match status" value="1"/>
</dbReference>
<dbReference type="GO" id="GO:0016887">
    <property type="term" value="F:ATP hydrolysis activity"/>
    <property type="evidence" value="ECO:0007669"/>
    <property type="project" value="InterPro"/>
</dbReference>
<dbReference type="InterPro" id="IPR003439">
    <property type="entry name" value="ABC_transporter-like_ATP-bd"/>
</dbReference>
<keyword evidence="2 7" id="KW-0812">Transmembrane</keyword>
<dbReference type="CDD" id="cd03228">
    <property type="entry name" value="ABCC_MRP_Like"/>
    <property type="match status" value="1"/>
</dbReference>
<dbReference type="EMBL" id="JAADJO010000002">
    <property type="protein sequence ID" value="NDJ73099.1"/>
    <property type="molecule type" value="Genomic_DNA"/>
</dbReference>
<evidence type="ECO:0000256" key="3">
    <source>
        <dbReference type="ARBA" id="ARBA00022741"/>
    </source>
</evidence>
<dbReference type="PANTHER" id="PTHR43394:SF1">
    <property type="entry name" value="ATP-BINDING CASSETTE SUB-FAMILY B MEMBER 10, MITOCHONDRIAL"/>
    <property type="match status" value="1"/>
</dbReference>
<evidence type="ECO:0000256" key="6">
    <source>
        <dbReference type="ARBA" id="ARBA00023136"/>
    </source>
</evidence>
<dbReference type="InterPro" id="IPR036640">
    <property type="entry name" value="ABC1_TM_sf"/>
</dbReference>